<organism evidence="2 3">
    <name type="scientific">Aerophototrophica crusticola</name>
    <dbReference type="NCBI Taxonomy" id="1709002"/>
    <lineage>
        <taxon>Bacteria</taxon>
        <taxon>Pseudomonadati</taxon>
        <taxon>Pseudomonadota</taxon>
        <taxon>Alphaproteobacteria</taxon>
        <taxon>Rhodospirillales</taxon>
        <taxon>Rhodospirillaceae</taxon>
        <taxon>Aerophototrophica</taxon>
    </lineage>
</organism>
<gene>
    <name evidence="2" type="ORF">HHL28_12260</name>
</gene>
<keyword evidence="1" id="KW-0472">Membrane</keyword>
<feature type="transmembrane region" description="Helical" evidence="1">
    <location>
        <begin position="100"/>
        <end position="120"/>
    </location>
</feature>
<dbReference type="KEGG" id="acru:HHL28_12260"/>
<dbReference type="AlphaFoldDB" id="A0A858R9D6"/>
<feature type="transmembrane region" description="Helical" evidence="1">
    <location>
        <begin position="42"/>
        <end position="60"/>
    </location>
</feature>
<sequence length="167" mass="17798">MEMIWFWLFASLLLIHNAEEYAFINRLAEALSSRGFRVPVRRFRVALAVITLAGFALVPLKAAGLASADQLLAGAAVVMAINVFFPHVLLTAALRRYTAGVVSAVLLVAPTSILTLRAALHSGLTPSQIAVGTLAVGVPLIAFIWLFIGHGLTRDRDGTDAGGFPFS</sequence>
<name>A0A858R9D6_9PROT</name>
<accession>A0A858R9D6</accession>
<protein>
    <submittedName>
        <fullName evidence="2">HXXEE domain-containing protein</fullName>
    </submittedName>
</protein>
<feature type="transmembrane region" description="Helical" evidence="1">
    <location>
        <begin position="129"/>
        <end position="148"/>
    </location>
</feature>
<dbReference type="EMBL" id="CP051775">
    <property type="protein sequence ID" value="QJE73763.1"/>
    <property type="molecule type" value="Genomic_DNA"/>
</dbReference>
<keyword evidence="1" id="KW-1133">Transmembrane helix</keyword>
<reference evidence="2" key="1">
    <citation type="submission" date="2020-04" db="EMBL/GenBank/DDBJ databases">
        <title>A desert anoxygenic phototrophic bacterium fixes CO2 using RubisCO under aerobic conditions.</title>
        <authorList>
            <person name="Tang K."/>
        </authorList>
    </citation>
    <scope>NUCLEOTIDE SEQUENCE [LARGE SCALE GENOMIC DNA]</scope>
    <source>
        <strain evidence="2">MIMtkB3</strain>
    </source>
</reference>
<evidence type="ECO:0000313" key="3">
    <source>
        <dbReference type="Proteomes" id="UP000501891"/>
    </source>
</evidence>
<dbReference type="Pfam" id="PF13787">
    <property type="entry name" value="HXXEE"/>
    <property type="match status" value="1"/>
</dbReference>
<evidence type="ECO:0000313" key="2">
    <source>
        <dbReference type="EMBL" id="QJE73763.1"/>
    </source>
</evidence>
<keyword evidence="1" id="KW-0812">Transmembrane</keyword>
<dbReference type="Proteomes" id="UP000501891">
    <property type="component" value="Chromosome"/>
</dbReference>
<evidence type="ECO:0000256" key="1">
    <source>
        <dbReference type="SAM" id="Phobius"/>
    </source>
</evidence>
<keyword evidence="3" id="KW-1185">Reference proteome</keyword>
<proteinExistence type="predicted"/>
<feature type="transmembrane region" description="Helical" evidence="1">
    <location>
        <begin position="72"/>
        <end position="94"/>
    </location>
</feature>
<dbReference type="InterPro" id="IPR025671">
    <property type="entry name" value="HXXEE"/>
</dbReference>